<feature type="compositionally biased region" description="Polar residues" evidence="1">
    <location>
        <begin position="1"/>
        <end position="25"/>
    </location>
</feature>
<evidence type="ECO:0000313" key="3">
    <source>
        <dbReference type="Proteomes" id="UP000188388"/>
    </source>
</evidence>
<reference evidence="3" key="1">
    <citation type="submission" date="2017-01" db="EMBL/GenBank/DDBJ databases">
        <authorList>
            <person name="Brunel B."/>
        </authorList>
    </citation>
    <scope>NUCLEOTIDE SEQUENCE [LARGE SCALE GENOMIC DNA]</scope>
</reference>
<gene>
    <name evidence="2" type="ORF">BQ8794_40265</name>
</gene>
<dbReference type="AlphaFoldDB" id="A0A1R3VCQ6"/>
<feature type="region of interest" description="Disordered" evidence="1">
    <location>
        <begin position="1"/>
        <end position="38"/>
    </location>
</feature>
<dbReference type="Proteomes" id="UP000188388">
    <property type="component" value="Unassembled WGS sequence"/>
</dbReference>
<dbReference type="EMBL" id="FTPD01000034">
    <property type="protein sequence ID" value="SIT57666.1"/>
    <property type="molecule type" value="Genomic_DNA"/>
</dbReference>
<evidence type="ECO:0000313" key="2">
    <source>
        <dbReference type="EMBL" id="SIT57666.1"/>
    </source>
</evidence>
<sequence>MRNAFSGNSSSGTLVSCRQSTSGACSTSRRSTSGMRRRTELMFQVAIEKGMFGIPGQRKVRQMAPTESQSRKLLTAAHRKNKPAAPGKARPMTSHNYRNEADSKVC</sequence>
<feature type="compositionally biased region" description="Basic and acidic residues" evidence="1">
    <location>
        <begin position="97"/>
        <end position="106"/>
    </location>
</feature>
<name>A0A1R3VCQ6_9HYPH</name>
<proteinExistence type="predicted"/>
<organism evidence="2 3">
    <name type="scientific">Mesorhizobium prunaredense</name>
    <dbReference type="NCBI Taxonomy" id="1631249"/>
    <lineage>
        <taxon>Bacteria</taxon>
        <taxon>Pseudomonadati</taxon>
        <taxon>Pseudomonadota</taxon>
        <taxon>Alphaproteobacteria</taxon>
        <taxon>Hyphomicrobiales</taxon>
        <taxon>Phyllobacteriaceae</taxon>
        <taxon>Mesorhizobium</taxon>
    </lineage>
</organism>
<dbReference type="PROSITE" id="PS51257">
    <property type="entry name" value="PROKAR_LIPOPROTEIN"/>
    <property type="match status" value="1"/>
</dbReference>
<keyword evidence="3" id="KW-1185">Reference proteome</keyword>
<accession>A0A1R3VCQ6</accession>
<protein>
    <submittedName>
        <fullName evidence="2">Uncharacterized protein</fullName>
    </submittedName>
</protein>
<feature type="region of interest" description="Disordered" evidence="1">
    <location>
        <begin position="58"/>
        <end position="106"/>
    </location>
</feature>
<evidence type="ECO:0000256" key="1">
    <source>
        <dbReference type="SAM" id="MobiDB-lite"/>
    </source>
</evidence>